<dbReference type="PANTHER" id="PTHR43569:SF2">
    <property type="entry name" value="AMIDOHYDROLASE-RELATED DOMAIN-CONTAINING PROTEIN"/>
    <property type="match status" value="1"/>
</dbReference>
<dbReference type="Gene3D" id="3.20.20.140">
    <property type="entry name" value="Metal-dependent hydrolases"/>
    <property type="match status" value="1"/>
</dbReference>
<evidence type="ECO:0000313" key="6">
    <source>
        <dbReference type="Proteomes" id="UP000284644"/>
    </source>
</evidence>
<comment type="similarity">
    <text evidence="1">Belongs to the metallo-dependent hydrolases superfamily.</text>
</comment>
<evidence type="ECO:0000313" key="4">
    <source>
        <dbReference type="EMBL" id="RHE78624.1"/>
    </source>
</evidence>
<organism evidence="3 6">
    <name type="scientific">Blautia obeum</name>
    <dbReference type="NCBI Taxonomy" id="40520"/>
    <lineage>
        <taxon>Bacteria</taxon>
        <taxon>Bacillati</taxon>
        <taxon>Bacillota</taxon>
        <taxon>Clostridia</taxon>
        <taxon>Lachnospirales</taxon>
        <taxon>Lachnospiraceae</taxon>
        <taxon>Blautia</taxon>
    </lineage>
</organism>
<evidence type="ECO:0000259" key="2">
    <source>
        <dbReference type="Pfam" id="PF04909"/>
    </source>
</evidence>
<dbReference type="PANTHER" id="PTHR43569">
    <property type="entry name" value="AMIDOHYDROLASE"/>
    <property type="match status" value="1"/>
</dbReference>
<dbReference type="EMBL" id="QSJW01000001">
    <property type="protein sequence ID" value="RHE15651.1"/>
    <property type="molecule type" value="Genomic_DNA"/>
</dbReference>
<sequence length="287" mass="32652">MQKVIDAHVHILNDSLFHLKWLEGEPSLEKNSSLEDYHNAWKGQDRYEVEKIIHIETDASLEDKERENAHFISVAKDPETAVDGVAVYIDMINDNAAKVIEEKFKDEPVVKSVRYILHMPYEAPDLCLDPRFVENVKKLGKYGIKFEACLRPEDLGNCVKLAKLCPETDFILNHMGIVDATAWADDSRKDYVDAWEKNISDLAALPNLTCKVSGLSSADVNLIAPIIDYCFDAFGEDRVMYASNFPVCKANISLNDWTFAMLDISAKRGTEFQNKFFYDNAVKIYNL</sequence>
<dbReference type="Proteomes" id="UP000284644">
    <property type="component" value="Unassembled WGS sequence"/>
</dbReference>
<reference evidence="5 6" key="1">
    <citation type="submission" date="2018-08" db="EMBL/GenBank/DDBJ databases">
        <title>A genome reference for cultivated species of the human gut microbiota.</title>
        <authorList>
            <person name="Zou Y."/>
            <person name="Xue W."/>
            <person name="Luo G."/>
        </authorList>
    </citation>
    <scope>NUCLEOTIDE SEQUENCE [LARGE SCALE GENOMIC DNA]</scope>
    <source>
        <strain evidence="4 5">AM27-32LB</strain>
        <strain evidence="3 6">AM29-25AC</strain>
    </source>
</reference>
<dbReference type="Pfam" id="PF04909">
    <property type="entry name" value="Amidohydro_2"/>
    <property type="match status" value="1"/>
</dbReference>
<feature type="domain" description="Amidohydrolase-related" evidence="2">
    <location>
        <begin position="64"/>
        <end position="287"/>
    </location>
</feature>
<dbReference type="InterPro" id="IPR052350">
    <property type="entry name" value="Metallo-dep_Lactonases"/>
</dbReference>
<accession>A0A414IBN6</accession>
<dbReference type="EMBL" id="QSKO01000001">
    <property type="protein sequence ID" value="RHE78624.1"/>
    <property type="molecule type" value="Genomic_DNA"/>
</dbReference>
<dbReference type="SUPFAM" id="SSF51556">
    <property type="entry name" value="Metallo-dependent hydrolases"/>
    <property type="match status" value="1"/>
</dbReference>
<dbReference type="RefSeq" id="WP_118045056.1">
    <property type="nucleotide sequence ID" value="NZ_JAQEBC010000001.1"/>
</dbReference>
<name>A0A414IBN6_9FIRM</name>
<gene>
    <name evidence="4" type="ORF">DW723_01345</name>
    <name evidence="3" type="ORF">DW767_00395</name>
</gene>
<comment type="caution">
    <text evidence="3">The sequence shown here is derived from an EMBL/GenBank/DDBJ whole genome shotgun (WGS) entry which is preliminary data.</text>
</comment>
<evidence type="ECO:0000313" key="3">
    <source>
        <dbReference type="EMBL" id="RHE15651.1"/>
    </source>
</evidence>
<dbReference type="InterPro" id="IPR032466">
    <property type="entry name" value="Metal_Hydrolase"/>
</dbReference>
<dbReference type="AlphaFoldDB" id="A0A414IBN6"/>
<proteinExistence type="inferred from homology"/>
<keyword evidence="3" id="KW-0378">Hydrolase</keyword>
<evidence type="ECO:0000256" key="1">
    <source>
        <dbReference type="ARBA" id="ARBA00038310"/>
    </source>
</evidence>
<protein>
    <submittedName>
        <fullName evidence="3">Amidohydrolase</fullName>
    </submittedName>
</protein>
<dbReference type="InterPro" id="IPR006680">
    <property type="entry name" value="Amidohydro-rel"/>
</dbReference>
<dbReference type="GO" id="GO:0016787">
    <property type="term" value="F:hydrolase activity"/>
    <property type="evidence" value="ECO:0007669"/>
    <property type="project" value="UniProtKB-KW"/>
</dbReference>
<dbReference type="Proteomes" id="UP000283928">
    <property type="component" value="Unassembled WGS sequence"/>
</dbReference>
<evidence type="ECO:0000313" key="5">
    <source>
        <dbReference type="Proteomes" id="UP000283928"/>
    </source>
</evidence>